<keyword evidence="2" id="KW-1185">Reference proteome</keyword>
<accession>A0A7W8EJQ5</accession>
<proteinExistence type="predicted"/>
<dbReference type="Proteomes" id="UP000568380">
    <property type="component" value="Unassembled WGS sequence"/>
</dbReference>
<reference evidence="1 2" key="1">
    <citation type="submission" date="2020-08" db="EMBL/GenBank/DDBJ databases">
        <title>Genomic Encyclopedia of Type Strains, Phase IV (KMG-IV): sequencing the most valuable type-strain genomes for metagenomic binning, comparative biology and taxonomic classification.</title>
        <authorList>
            <person name="Goeker M."/>
        </authorList>
    </citation>
    <scope>NUCLEOTIDE SEQUENCE [LARGE SCALE GENOMIC DNA]</scope>
    <source>
        <strain evidence="1 2">DSM 45385</strain>
    </source>
</reference>
<dbReference type="EMBL" id="JACHIN010000011">
    <property type="protein sequence ID" value="MBB5081818.1"/>
    <property type="molecule type" value="Genomic_DNA"/>
</dbReference>
<dbReference type="RefSeq" id="WP_184969461.1">
    <property type="nucleotide sequence ID" value="NZ_JACHIN010000011.1"/>
</dbReference>
<dbReference type="AlphaFoldDB" id="A0A7W8EJQ5"/>
<evidence type="ECO:0000313" key="2">
    <source>
        <dbReference type="Proteomes" id="UP000568380"/>
    </source>
</evidence>
<evidence type="ECO:0000313" key="1">
    <source>
        <dbReference type="EMBL" id="MBB5081818.1"/>
    </source>
</evidence>
<sequence length="94" mass="9564">MAALQRLAVLLVAVVVPAGGLAVPARADVSYFCLSVARFPPVGLRYEVRGLMCHGSGTTDVTITGGGSLVTHLCHTATLAGTTLTGKDCRQAPG</sequence>
<protein>
    <submittedName>
        <fullName evidence="1">Uncharacterized protein</fullName>
    </submittedName>
</protein>
<comment type="caution">
    <text evidence="1">The sequence shown here is derived from an EMBL/GenBank/DDBJ whole genome shotgun (WGS) entry which is preliminary data.</text>
</comment>
<organism evidence="1 2">
    <name type="scientific">Nonomuraea endophytica</name>
    <dbReference type="NCBI Taxonomy" id="714136"/>
    <lineage>
        <taxon>Bacteria</taxon>
        <taxon>Bacillati</taxon>
        <taxon>Actinomycetota</taxon>
        <taxon>Actinomycetes</taxon>
        <taxon>Streptosporangiales</taxon>
        <taxon>Streptosporangiaceae</taxon>
        <taxon>Nonomuraea</taxon>
    </lineage>
</organism>
<gene>
    <name evidence="1" type="ORF">HNR40_007313</name>
</gene>
<name>A0A7W8EJQ5_9ACTN</name>